<feature type="domain" description="Transposase IS204/IS1001/IS1096/IS1165 zinc-finger" evidence="1">
    <location>
        <begin position="36"/>
        <end position="63"/>
    </location>
</feature>
<organism evidence="2 3">
    <name type="scientific">Reticulibacter mediterranei</name>
    <dbReference type="NCBI Taxonomy" id="2778369"/>
    <lineage>
        <taxon>Bacteria</taxon>
        <taxon>Bacillati</taxon>
        <taxon>Chloroflexota</taxon>
        <taxon>Ktedonobacteria</taxon>
        <taxon>Ktedonobacterales</taxon>
        <taxon>Reticulibacteraceae</taxon>
        <taxon>Reticulibacter</taxon>
    </lineage>
</organism>
<keyword evidence="3" id="KW-1185">Reference proteome</keyword>
<dbReference type="AlphaFoldDB" id="A0A8J3IEH9"/>
<proteinExistence type="predicted"/>
<name>A0A8J3IEH9_9CHLR</name>
<protein>
    <recommendedName>
        <fullName evidence="1">Transposase IS204/IS1001/IS1096/IS1165 zinc-finger domain-containing protein</fullName>
    </recommendedName>
</protein>
<gene>
    <name evidence="2" type="ORF">KSF_001800</name>
</gene>
<reference evidence="2" key="1">
    <citation type="submission" date="2020-10" db="EMBL/GenBank/DDBJ databases">
        <title>Taxonomic study of unclassified bacteria belonging to the class Ktedonobacteria.</title>
        <authorList>
            <person name="Yabe S."/>
            <person name="Wang C.M."/>
            <person name="Zheng Y."/>
            <person name="Sakai Y."/>
            <person name="Cavaletti L."/>
            <person name="Monciardini P."/>
            <person name="Donadio S."/>
        </authorList>
    </citation>
    <scope>NUCLEOTIDE SEQUENCE</scope>
    <source>
        <strain evidence="2">ID150040</strain>
    </source>
</reference>
<dbReference type="InterPro" id="IPR029261">
    <property type="entry name" value="Transposase_Znf"/>
</dbReference>
<dbReference type="RefSeq" id="WP_236064770.1">
    <property type="nucleotide sequence ID" value="NZ_BNJK01000001.1"/>
</dbReference>
<dbReference type="EMBL" id="BNJK01000001">
    <property type="protein sequence ID" value="GHO90132.1"/>
    <property type="molecule type" value="Genomic_DNA"/>
</dbReference>
<evidence type="ECO:0000313" key="3">
    <source>
        <dbReference type="Proteomes" id="UP000597444"/>
    </source>
</evidence>
<evidence type="ECO:0000313" key="2">
    <source>
        <dbReference type="EMBL" id="GHO90132.1"/>
    </source>
</evidence>
<dbReference type="Proteomes" id="UP000597444">
    <property type="component" value="Unassembled WGS sequence"/>
</dbReference>
<sequence>MEVKQVAALPERLEVTDAEMSKDMFTITAVSLQAHPACPLCGELATRVHSYYTRKVADLPMGGLGGFSWIDVLLTFAPGCNAILVHNTFDSVLARVKQGCKLPVTHRIVPLVQRFKMNFLR</sequence>
<dbReference type="Pfam" id="PF14690">
    <property type="entry name" value="Zn_ribbon_ISL3"/>
    <property type="match status" value="1"/>
</dbReference>
<accession>A0A8J3IEH9</accession>
<evidence type="ECO:0000259" key="1">
    <source>
        <dbReference type="Pfam" id="PF14690"/>
    </source>
</evidence>
<comment type="caution">
    <text evidence="2">The sequence shown here is derived from an EMBL/GenBank/DDBJ whole genome shotgun (WGS) entry which is preliminary data.</text>
</comment>